<comment type="caution">
    <text evidence="2">The sequence shown here is derived from an EMBL/GenBank/DDBJ whole genome shotgun (WGS) entry which is preliminary data.</text>
</comment>
<protein>
    <submittedName>
        <fullName evidence="2">Uncharacterized protein</fullName>
    </submittedName>
</protein>
<gene>
    <name evidence="2" type="ORF">JZ751_005856</name>
</gene>
<evidence type="ECO:0000313" key="3">
    <source>
        <dbReference type="Proteomes" id="UP000824540"/>
    </source>
</evidence>
<evidence type="ECO:0000313" key="2">
    <source>
        <dbReference type="EMBL" id="KAG9346929.1"/>
    </source>
</evidence>
<proteinExistence type="predicted"/>
<dbReference type="AlphaFoldDB" id="A0A8T2P3P9"/>
<name>A0A8T2P3P9_9TELE</name>
<dbReference type="EMBL" id="JAFBMS010000014">
    <property type="protein sequence ID" value="KAG9346929.1"/>
    <property type="molecule type" value="Genomic_DNA"/>
</dbReference>
<organism evidence="2 3">
    <name type="scientific">Albula glossodonta</name>
    <name type="common">roundjaw bonefish</name>
    <dbReference type="NCBI Taxonomy" id="121402"/>
    <lineage>
        <taxon>Eukaryota</taxon>
        <taxon>Metazoa</taxon>
        <taxon>Chordata</taxon>
        <taxon>Craniata</taxon>
        <taxon>Vertebrata</taxon>
        <taxon>Euteleostomi</taxon>
        <taxon>Actinopterygii</taxon>
        <taxon>Neopterygii</taxon>
        <taxon>Teleostei</taxon>
        <taxon>Albuliformes</taxon>
        <taxon>Albulidae</taxon>
        <taxon>Albula</taxon>
    </lineage>
</organism>
<feature type="region of interest" description="Disordered" evidence="1">
    <location>
        <begin position="164"/>
        <end position="183"/>
    </location>
</feature>
<evidence type="ECO:0000256" key="1">
    <source>
        <dbReference type="SAM" id="MobiDB-lite"/>
    </source>
</evidence>
<dbReference type="Proteomes" id="UP000824540">
    <property type="component" value="Unassembled WGS sequence"/>
</dbReference>
<feature type="non-terminal residue" evidence="2">
    <location>
        <position position="1"/>
    </location>
</feature>
<reference evidence="2" key="1">
    <citation type="thesis" date="2021" institute="BYU ScholarsArchive" country="Provo, UT, USA">
        <title>Applications of and Algorithms for Genome Assembly and Genomic Analyses with an Emphasis on Marine Teleosts.</title>
        <authorList>
            <person name="Pickett B.D."/>
        </authorList>
    </citation>
    <scope>NUCLEOTIDE SEQUENCE</scope>
    <source>
        <strain evidence="2">HI-2016</strain>
    </source>
</reference>
<keyword evidence="3" id="KW-1185">Reference proteome</keyword>
<sequence length="183" mass="20289">REGSVLSHGRTPVCSGKEPALRSPWRRHKADSPGPADGVESPVFTFRSSPATTATAAGFHLEKPPRHPETRDSRERGISKWETTDRLRFFYFHFFFLFSVGHTWSDLDGWMRSHTQSVLCVTRGTQPLSVLFVAATGVKAVHFVWRVIHPAAHTLCFGPSTPTPPPPPLHFPPPPHPPASTSL</sequence>
<feature type="region of interest" description="Disordered" evidence="1">
    <location>
        <begin position="1"/>
        <end position="43"/>
    </location>
</feature>
<accession>A0A8T2P3P9</accession>